<dbReference type="GO" id="GO:0006564">
    <property type="term" value="P:L-serine biosynthetic process"/>
    <property type="evidence" value="ECO:0007669"/>
    <property type="project" value="TreeGrafter"/>
</dbReference>
<protein>
    <recommendedName>
        <fullName evidence="1">Phosphoribosyltransferase domain-containing protein</fullName>
    </recommendedName>
</protein>
<dbReference type="SUPFAM" id="SSF52540">
    <property type="entry name" value="P-loop containing nucleoside triphosphate hydrolases"/>
    <property type="match status" value="1"/>
</dbReference>
<dbReference type="Pfam" id="PF12710">
    <property type="entry name" value="HAD"/>
    <property type="match status" value="1"/>
</dbReference>
<dbReference type="Pfam" id="PF13207">
    <property type="entry name" value="AAA_17"/>
    <property type="match status" value="1"/>
</dbReference>
<accession>U1GJ78</accession>
<dbReference type="OrthoDB" id="5416609at2759"/>
<gene>
    <name evidence="2" type="ORF">EPUS_02080</name>
</gene>
<organism evidence="2 3">
    <name type="scientific">Endocarpon pusillum (strain Z07020 / HMAS-L-300199)</name>
    <name type="common">Lichen-forming fungus</name>
    <dbReference type="NCBI Taxonomy" id="1263415"/>
    <lineage>
        <taxon>Eukaryota</taxon>
        <taxon>Fungi</taxon>
        <taxon>Dikarya</taxon>
        <taxon>Ascomycota</taxon>
        <taxon>Pezizomycotina</taxon>
        <taxon>Eurotiomycetes</taxon>
        <taxon>Chaetothyriomycetidae</taxon>
        <taxon>Verrucariales</taxon>
        <taxon>Verrucariaceae</taxon>
        <taxon>Endocarpon</taxon>
    </lineage>
</organism>
<dbReference type="OMA" id="GHFMFWP"/>
<evidence type="ECO:0000313" key="3">
    <source>
        <dbReference type="Proteomes" id="UP000019373"/>
    </source>
</evidence>
<dbReference type="Gene3D" id="3.40.50.1000">
    <property type="entry name" value="HAD superfamily/HAD-like"/>
    <property type="match status" value="1"/>
</dbReference>
<dbReference type="InterPro" id="IPR023214">
    <property type="entry name" value="HAD_sf"/>
</dbReference>
<dbReference type="RefSeq" id="XP_007802038.1">
    <property type="nucleotide sequence ID" value="XM_007803847.1"/>
</dbReference>
<dbReference type="Gene3D" id="3.40.50.300">
    <property type="entry name" value="P-loop containing nucleotide triphosphate hydrolases"/>
    <property type="match status" value="1"/>
</dbReference>
<dbReference type="Pfam" id="PF14681">
    <property type="entry name" value="UPRTase"/>
    <property type="match status" value="1"/>
</dbReference>
<evidence type="ECO:0000313" key="2">
    <source>
        <dbReference type="EMBL" id="ERF72193.1"/>
    </source>
</evidence>
<dbReference type="PANTHER" id="PTHR43344">
    <property type="entry name" value="PHOSPHOSERINE PHOSPHATASE"/>
    <property type="match status" value="1"/>
</dbReference>
<dbReference type="GO" id="GO:0005737">
    <property type="term" value="C:cytoplasm"/>
    <property type="evidence" value="ECO:0007669"/>
    <property type="project" value="TreeGrafter"/>
</dbReference>
<dbReference type="InterPro" id="IPR036412">
    <property type="entry name" value="HAD-like_sf"/>
</dbReference>
<dbReference type="GO" id="GO:0000287">
    <property type="term" value="F:magnesium ion binding"/>
    <property type="evidence" value="ECO:0007669"/>
    <property type="project" value="TreeGrafter"/>
</dbReference>
<dbReference type="InterPro" id="IPR050582">
    <property type="entry name" value="HAD-like_SerB"/>
</dbReference>
<dbReference type="eggNOG" id="ENOG502SH5I">
    <property type="taxonomic scope" value="Eukaryota"/>
</dbReference>
<dbReference type="SUPFAM" id="SSF53271">
    <property type="entry name" value="PRTase-like"/>
    <property type="match status" value="1"/>
</dbReference>
<dbReference type="SUPFAM" id="SSF56784">
    <property type="entry name" value="HAD-like"/>
    <property type="match status" value="1"/>
</dbReference>
<dbReference type="EMBL" id="KE721111">
    <property type="protein sequence ID" value="ERF72193.1"/>
    <property type="molecule type" value="Genomic_DNA"/>
</dbReference>
<dbReference type="Gene3D" id="3.40.50.2020">
    <property type="match status" value="1"/>
</dbReference>
<reference evidence="3" key="1">
    <citation type="journal article" date="2014" name="BMC Genomics">
        <title>Genome characteristics reveal the impact of lichenization on lichen-forming fungus Endocarpon pusillum Hedwig (Verrucariales, Ascomycota).</title>
        <authorList>
            <person name="Wang Y.-Y."/>
            <person name="Liu B."/>
            <person name="Zhang X.-Y."/>
            <person name="Zhou Q.-M."/>
            <person name="Zhang T."/>
            <person name="Li H."/>
            <person name="Yu Y.-F."/>
            <person name="Zhang X.-L."/>
            <person name="Hao X.-Y."/>
            <person name="Wang M."/>
            <person name="Wang L."/>
            <person name="Wei J.-C."/>
        </authorList>
    </citation>
    <scope>NUCLEOTIDE SEQUENCE [LARGE SCALE GENOMIC DNA]</scope>
    <source>
        <strain evidence="3">Z07020 / HMAS-L-300199</strain>
    </source>
</reference>
<dbReference type="PANTHER" id="PTHR43344:SF20">
    <property type="entry name" value="URACIL PHOSPHORIBOSYLTRANSFERASE"/>
    <property type="match status" value="1"/>
</dbReference>
<dbReference type="InterPro" id="IPR000836">
    <property type="entry name" value="PRTase_dom"/>
</dbReference>
<name>U1GJ78_ENDPU</name>
<dbReference type="HOGENOM" id="CLU_012235_1_0_1"/>
<dbReference type="InterPro" id="IPR029057">
    <property type="entry name" value="PRTase-like"/>
</dbReference>
<dbReference type="AlphaFoldDB" id="U1GJ78"/>
<dbReference type="InterPro" id="IPR027417">
    <property type="entry name" value="P-loop_NTPase"/>
</dbReference>
<keyword evidence="3" id="KW-1185">Reference proteome</keyword>
<dbReference type="Proteomes" id="UP000019373">
    <property type="component" value="Unassembled WGS sequence"/>
</dbReference>
<feature type="domain" description="Phosphoribosyltransferase" evidence="1">
    <location>
        <begin position="471"/>
        <end position="667"/>
    </location>
</feature>
<dbReference type="GeneID" id="19237134"/>
<proteinExistence type="predicted"/>
<dbReference type="GO" id="GO:0036424">
    <property type="term" value="F:L-phosphoserine phosphatase activity"/>
    <property type="evidence" value="ECO:0007669"/>
    <property type="project" value="TreeGrafter"/>
</dbReference>
<sequence>MPGQMVDPPANQATAHENLSASNNKAVIIGLYGVPGSGKTFLLNQLKQELGREHFAFYEGSEMISAVVPGGLDAFQKLKEQERMHWRELAINTIRKNCVGSGQVAVVTGHFMFWPEGEESGRPVCTQNDLDTFTHILYLDVPAEDVAQRRLDDTERSRPLISVTHLHKWQQEEKTQLRRLCRCHDILFSFLSQHPMLLKKALRLIRDFQHHSEKYNLSQAENRLEEALVAGQGQLETVLVMDADRTVAAEDTGMLFWERVSNSRRLRDEERTLKTLFSSPLGYSYNAFRQAVLLYEETAEDEEFDALCQDVASAVTMYPEFVSLLHLVAEQDHVRAVIVTCGLRRVWDKVLEKEGLSKTVKVIGGGRIADGFVVTAAVKAALVTRLRDAHKMHVWAFGDSLLDLDMLGKAHQAIVVVGEEHTRSKTMDAALMNAIDNDGLVARQAVLPSSFVDSVLCHRSQHARLQVLHATDRSAAKLLMTPMRDATFAGPALREAHRRVGWYLATEFLADVIGLEEYRISHVQGHHTSGNRLFHEQQTSIVALMRGGEAMALGVNDAFPLAMFVHASSPNDIMLHHLQGQLTLLLVDSVVNSGKTVVQFVQHVRNLHATIRIVVVTGVAQAQSVFSGSVAQALARHARVSLVALRISENKFTGRGTTDTGNRLFNTTHLP</sequence>
<evidence type="ECO:0000259" key="1">
    <source>
        <dbReference type="Pfam" id="PF14681"/>
    </source>
</evidence>
<dbReference type="CDD" id="cd06223">
    <property type="entry name" value="PRTases_typeI"/>
    <property type="match status" value="1"/>
</dbReference>